<dbReference type="Gene3D" id="3.40.50.150">
    <property type="entry name" value="Vaccinia Virus protein VP39"/>
    <property type="match status" value="1"/>
</dbReference>
<evidence type="ECO:0000256" key="8">
    <source>
        <dbReference type="RuleBase" id="RU362106"/>
    </source>
</evidence>
<keyword evidence="8" id="KW-0698">rRNA processing</keyword>
<keyword evidence="5 7" id="KW-0694">RNA-binding</keyword>
<dbReference type="PANTHER" id="PTHR11727">
    <property type="entry name" value="DIMETHYLADENOSINE TRANSFERASE"/>
    <property type="match status" value="1"/>
</dbReference>
<evidence type="ECO:0000256" key="2">
    <source>
        <dbReference type="ARBA" id="ARBA00022603"/>
    </source>
</evidence>
<evidence type="ECO:0000256" key="3">
    <source>
        <dbReference type="ARBA" id="ARBA00022679"/>
    </source>
</evidence>
<dbReference type="Proteomes" id="UP000807025">
    <property type="component" value="Unassembled WGS sequence"/>
</dbReference>
<dbReference type="EMBL" id="MU154610">
    <property type="protein sequence ID" value="KAF9491936.1"/>
    <property type="molecule type" value="Genomic_DNA"/>
</dbReference>
<evidence type="ECO:0000256" key="6">
    <source>
        <dbReference type="ARBA" id="ARBA00024915"/>
    </source>
</evidence>
<accession>A0A9P5ZQR0</accession>
<evidence type="ECO:0000313" key="10">
    <source>
        <dbReference type="Proteomes" id="UP000807025"/>
    </source>
</evidence>
<organism evidence="9 10">
    <name type="scientific">Pleurotus eryngii</name>
    <name type="common">Boletus of the steppes</name>
    <dbReference type="NCBI Taxonomy" id="5323"/>
    <lineage>
        <taxon>Eukaryota</taxon>
        <taxon>Fungi</taxon>
        <taxon>Dikarya</taxon>
        <taxon>Basidiomycota</taxon>
        <taxon>Agaricomycotina</taxon>
        <taxon>Agaricomycetes</taxon>
        <taxon>Agaricomycetidae</taxon>
        <taxon>Agaricales</taxon>
        <taxon>Pleurotineae</taxon>
        <taxon>Pleurotaceae</taxon>
        <taxon>Pleurotus</taxon>
    </lineage>
</organism>
<evidence type="ECO:0000313" key="9">
    <source>
        <dbReference type="EMBL" id="KAF9491936.1"/>
    </source>
</evidence>
<comment type="caution">
    <text evidence="9">The sequence shown here is derived from an EMBL/GenBank/DDBJ whole genome shotgun (WGS) entry which is preliminary data.</text>
</comment>
<comment type="subcellular location">
    <subcellularLocation>
        <location evidence="1">Mitochondrion</location>
    </subcellularLocation>
</comment>
<dbReference type="GO" id="GO:0005759">
    <property type="term" value="C:mitochondrial matrix"/>
    <property type="evidence" value="ECO:0007669"/>
    <property type="project" value="TreeGrafter"/>
</dbReference>
<feature type="binding site" evidence="7">
    <location>
        <position position="126"/>
    </location>
    <ligand>
        <name>S-adenosyl-L-methionine</name>
        <dbReference type="ChEBI" id="CHEBI:59789"/>
    </ligand>
</feature>
<keyword evidence="10" id="KW-1185">Reference proteome</keyword>
<dbReference type="GO" id="GO:0000179">
    <property type="term" value="F:rRNA (adenine-N6,N6-)-dimethyltransferase activity"/>
    <property type="evidence" value="ECO:0007669"/>
    <property type="project" value="UniProtKB-UniRule"/>
</dbReference>
<dbReference type="PANTHER" id="PTHR11727:SF17">
    <property type="entry name" value="DIMETHYLADENOSINE TRANSFERASE 1, MITOCHONDRIAL"/>
    <property type="match status" value="1"/>
</dbReference>
<gene>
    <name evidence="9" type="ORF">BDN71DRAFT_1421309</name>
</gene>
<reference evidence="9" key="1">
    <citation type="submission" date="2020-11" db="EMBL/GenBank/DDBJ databases">
        <authorList>
            <consortium name="DOE Joint Genome Institute"/>
            <person name="Ahrendt S."/>
            <person name="Riley R."/>
            <person name="Andreopoulos W."/>
            <person name="Labutti K."/>
            <person name="Pangilinan J."/>
            <person name="Ruiz-Duenas F.J."/>
            <person name="Barrasa J.M."/>
            <person name="Sanchez-Garcia M."/>
            <person name="Camarero S."/>
            <person name="Miyauchi S."/>
            <person name="Serrano A."/>
            <person name="Linde D."/>
            <person name="Babiker R."/>
            <person name="Drula E."/>
            <person name="Ayuso-Fernandez I."/>
            <person name="Pacheco R."/>
            <person name="Padilla G."/>
            <person name="Ferreira P."/>
            <person name="Barriuso J."/>
            <person name="Kellner H."/>
            <person name="Castanera R."/>
            <person name="Alfaro M."/>
            <person name="Ramirez L."/>
            <person name="Pisabarro A.G."/>
            <person name="Kuo A."/>
            <person name="Tritt A."/>
            <person name="Lipzen A."/>
            <person name="He G."/>
            <person name="Yan M."/>
            <person name="Ng V."/>
            <person name="Cullen D."/>
            <person name="Martin F."/>
            <person name="Rosso M.-N."/>
            <person name="Henrissat B."/>
            <person name="Hibbett D."/>
            <person name="Martinez A.T."/>
            <person name="Grigoriev I.V."/>
        </authorList>
    </citation>
    <scope>NUCLEOTIDE SEQUENCE</scope>
    <source>
        <strain evidence="9">ATCC 90797</strain>
    </source>
</reference>
<keyword evidence="2 7" id="KW-0489">Methyltransferase</keyword>
<dbReference type="InterPro" id="IPR001737">
    <property type="entry name" value="KsgA/Erm"/>
</dbReference>
<dbReference type="GO" id="GO:0034246">
    <property type="term" value="F:mitochondrial transcription factor activity"/>
    <property type="evidence" value="ECO:0007669"/>
    <property type="project" value="TreeGrafter"/>
</dbReference>
<dbReference type="OrthoDB" id="16079at2759"/>
<keyword evidence="3 7" id="KW-0808">Transferase</keyword>
<evidence type="ECO:0000256" key="1">
    <source>
        <dbReference type="ARBA" id="ARBA00004173"/>
    </source>
</evidence>
<name>A0A9P5ZQR0_PLEER</name>
<sequence>MLRLLRVCNNARLAVRSYASSTIKVGHAHRDPAVAGSPDSSTLKLASYVDLPPPSEWRKYFRSDTLATRDRASIKDQDTANAMAEAFVPAGSEGKVVIEAYPGPGALTRALMNLPKSRISKLIVLEDHEPYLDCLSPLEAIDPRVKVIPMPGFSWDSYEKIRYEGLLDDVKHVDWETLHPQLQFVTHFPMNIHGEQLIAQFLRCIPDKQWLFQYGRVPLSFVLSDYVWQRVQAGPQSRTRCKLSIVAQAVAQYDFAVPTERLSPFAKHFHPKPRTPLPSTVKHHNKVENRKIGIPFQAINVTPLVHPAIEPSVLHKWDYCLRRLFVLKSKALKDAIPALAPGAQVLLKKLDSPDIPPEDRVNIKTEIRKLSVSDWAKIITVFDEWPFAPEDLAISDIFTSEREKN</sequence>
<evidence type="ECO:0000256" key="4">
    <source>
        <dbReference type="ARBA" id="ARBA00022691"/>
    </source>
</evidence>
<dbReference type="GO" id="GO:0003723">
    <property type="term" value="F:RNA binding"/>
    <property type="evidence" value="ECO:0007669"/>
    <property type="project" value="UniProtKB-UniRule"/>
</dbReference>
<comment type="similarity">
    <text evidence="7 8">Belongs to the class I-like SAM-binding methyltransferase superfamily. rRNA adenine N(6)-methyltransferase family.</text>
</comment>
<dbReference type="PROSITE" id="PS51689">
    <property type="entry name" value="SAM_RNA_A_N6_MT"/>
    <property type="match status" value="1"/>
</dbReference>
<evidence type="ECO:0000256" key="5">
    <source>
        <dbReference type="ARBA" id="ARBA00022884"/>
    </source>
</evidence>
<comment type="function">
    <text evidence="6">Mitochondrial transcription factor that confers selective promoter recognition on the core subunit of the yeast mitochondrial RNA polymerase. Interacts with DNA in a non-specific manner.</text>
</comment>
<dbReference type="Pfam" id="PF00398">
    <property type="entry name" value="RrnaAD"/>
    <property type="match status" value="1"/>
</dbReference>
<proteinExistence type="inferred from homology"/>
<keyword evidence="4 7" id="KW-0949">S-adenosyl-L-methionine</keyword>
<dbReference type="Gene3D" id="1.10.8.100">
    <property type="entry name" value="Ribosomal RNA adenine dimethylase-like, domain 2"/>
    <property type="match status" value="1"/>
</dbReference>
<feature type="binding site" evidence="7">
    <location>
        <position position="74"/>
    </location>
    <ligand>
        <name>S-adenosyl-L-methionine</name>
        <dbReference type="ChEBI" id="CHEBI:59789"/>
    </ligand>
</feature>
<dbReference type="SUPFAM" id="SSF53335">
    <property type="entry name" value="S-adenosyl-L-methionine-dependent methyltransferases"/>
    <property type="match status" value="1"/>
</dbReference>
<dbReference type="AlphaFoldDB" id="A0A9P5ZQR0"/>
<dbReference type="InterPro" id="IPR023165">
    <property type="entry name" value="rRNA_Ade_diMease-like_C"/>
</dbReference>
<evidence type="ECO:0000256" key="7">
    <source>
        <dbReference type="PROSITE-ProRule" id="PRU01026"/>
    </source>
</evidence>
<dbReference type="GO" id="GO:0006391">
    <property type="term" value="P:transcription initiation at mitochondrial promoter"/>
    <property type="evidence" value="ECO:0007669"/>
    <property type="project" value="TreeGrafter"/>
</dbReference>
<comment type="caution">
    <text evidence="7">Lacks conserved residue(s) required for the propagation of feature annotation.</text>
</comment>
<dbReference type="EC" id="2.1.1.-" evidence="8"/>
<dbReference type="InterPro" id="IPR029063">
    <property type="entry name" value="SAM-dependent_MTases_sf"/>
</dbReference>
<protein>
    <recommendedName>
        <fullName evidence="8">rRNA adenine N(6)-methyltransferase</fullName>
        <ecNumber evidence="8">2.1.1.-</ecNumber>
    </recommendedName>
</protein>